<dbReference type="SUPFAM" id="SSF54423">
    <property type="entry name" value="DsbC/DsbG N-terminal domain-like"/>
    <property type="match status" value="1"/>
</dbReference>
<dbReference type="GO" id="GO:0003756">
    <property type="term" value="F:protein disulfide isomerase activity"/>
    <property type="evidence" value="ECO:0007669"/>
    <property type="project" value="UniProtKB-EC"/>
</dbReference>
<dbReference type="InterPro" id="IPR012336">
    <property type="entry name" value="Thioredoxin-like_fold"/>
</dbReference>
<dbReference type="CDD" id="cd03020">
    <property type="entry name" value="DsbA_DsbC_DsbG"/>
    <property type="match status" value="1"/>
</dbReference>
<organism evidence="10 11">
    <name type="scientific">Catenovulum adriaticum</name>
    <dbReference type="NCBI Taxonomy" id="2984846"/>
    <lineage>
        <taxon>Bacteria</taxon>
        <taxon>Pseudomonadati</taxon>
        <taxon>Pseudomonadota</taxon>
        <taxon>Gammaproteobacteria</taxon>
        <taxon>Alteromonadales</taxon>
        <taxon>Alteromonadaceae</taxon>
        <taxon>Catenovulum</taxon>
    </lineage>
</organism>
<evidence type="ECO:0000259" key="8">
    <source>
        <dbReference type="Pfam" id="PF10411"/>
    </source>
</evidence>
<feature type="chain" id="PRO_5045006428" description="Thiol:disulfide interchange protein" evidence="7">
    <location>
        <begin position="26"/>
        <end position="240"/>
    </location>
</feature>
<dbReference type="Pfam" id="PF13098">
    <property type="entry name" value="Thioredoxin_2"/>
    <property type="match status" value="1"/>
</dbReference>
<evidence type="ECO:0000256" key="5">
    <source>
        <dbReference type="ARBA" id="ARBA00023157"/>
    </source>
</evidence>
<reference evidence="10" key="1">
    <citation type="submission" date="2022-10" db="EMBL/GenBank/DDBJ databases">
        <title>Catenovulum adriacola sp. nov. isolated in the Harbour of Susak.</title>
        <authorList>
            <person name="Schoch T."/>
            <person name="Reich S.J."/>
            <person name="Stoeferle S."/>
            <person name="Flaiz M."/>
            <person name="Kazda M."/>
            <person name="Riedel C.U."/>
            <person name="Duerre P."/>
        </authorList>
    </citation>
    <scope>NUCLEOTIDE SEQUENCE</scope>
    <source>
        <strain evidence="10">TS8</strain>
    </source>
</reference>
<protein>
    <recommendedName>
        <fullName evidence="7">Thiol:disulfide interchange protein</fullName>
    </recommendedName>
</protein>
<evidence type="ECO:0000256" key="6">
    <source>
        <dbReference type="ARBA" id="ARBA00023284"/>
    </source>
</evidence>
<feature type="domain" description="Disulphide bond isomerase DsbC/G N-terminal" evidence="8">
    <location>
        <begin position="24"/>
        <end position="90"/>
    </location>
</feature>
<dbReference type="InterPro" id="IPR036249">
    <property type="entry name" value="Thioredoxin-like_sf"/>
</dbReference>
<comment type="similarity">
    <text evidence="2 7">Belongs to the thioredoxin family. DsbC subfamily.</text>
</comment>
<dbReference type="RefSeq" id="WP_268075822.1">
    <property type="nucleotide sequence ID" value="NZ_CP109965.1"/>
</dbReference>
<keyword evidence="11" id="KW-1185">Reference proteome</keyword>
<dbReference type="Proteomes" id="UP001163726">
    <property type="component" value="Chromosome"/>
</dbReference>
<feature type="domain" description="Thioredoxin-like fold" evidence="9">
    <location>
        <begin position="114"/>
        <end position="237"/>
    </location>
</feature>
<evidence type="ECO:0000313" key="11">
    <source>
        <dbReference type="Proteomes" id="UP001163726"/>
    </source>
</evidence>
<evidence type="ECO:0000256" key="3">
    <source>
        <dbReference type="ARBA" id="ARBA00022729"/>
    </source>
</evidence>
<evidence type="ECO:0000256" key="2">
    <source>
        <dbReference type="ARBA" id="ARBA00009813"/>
    </source>
</evidence>
<dbReference type="SUPFAM" id="SSF52833">
    <property type="entry name" value="Thioredoxin-like"/>
    <property type="match status" value="1"/>
</dbReference>
<comment type="subcellular location">
    <subcellularLocation>
        <location evidence="1 7">Periplasm</location>
    </subcellularLocation>
</comment>
<sequence>MFKKSMLKKTAFIISSVVMTFSAVAKPNEAAISQSVQGQLGLSVQEISSSPVEGIASVLTDRGLFYVTDDGQYLFHGNLFNINEGMKNETEAKMTEMRSDEMAKFKDDAIVYKAKNEKYSINVFTDITCGYCRKMHNEIQGYNDLGITVRYLAFPRGGLNSQSYNDMVSVWCAKDGQKALTDAKMSNKVIAKTCENNVAEQYKLGGKVGVTGTPAVVLDNGMLVPGYRPPADMLKVLQGS</sequence>
<gene>
    <name evidence="10" type="primary">dsbC</name>
    <name evidence="10" type="ORF">OLW01_05995</name>
</gene>
<keyword evidence="10" id="KW-0413">Isomerase</keyword>
<dbReference type="NCBIfam" id="NF008129">
    <property type="entry name" value="PRK10877.1"/>
    <property type="match status" value="1"/>
</dbReference>
<feature type="signal peptide" evidence="7">
    <location>
        <begin position="1"/>
        <end position="25"/>
    </location>
</feature>
<dbReference type="PANTHER" id="PTHR35272:SF3">
    <property type="entry name" value="THIOL:DISULFIDE INTERCHANGE PROTEIN DSBC"/>
    <property type="match status" value="1"/>
</dbReference>
<evidence type="ECO:0000313" key="10">
    <source>
        <dbReference type="EMBL" id="WAJ71346.1"/>
    </source>
</evidence>
<dbReference type="InterPro" id="IPR018950">
    <property type="entry name" value="DiS-bond_isomerase_DsbC/G_N"/>
</dbReference>
<dbReference type="Gene3D" id="3.10.450.70">
    <property type="entry name" value="Disulphide bond isomerase, DsbC/G, N-terminal"/>
    <property type="match status" value="1"/>
</dbReference>
<evidence type="ECO:0000259" key="9">
    <source>
        <dbReference type="Pfam" id="PF13098"/>
    </source>
</evidence>
<dbReference type="InterPro" id="IPR009094">
    <property type="entry name" value="DiS-bond_isomerase_DsbC/G_N_sf"/>
</dbReference>
<evidence type="ECO:0000256" key="7">
    <source>
        <dbReference type="RuleBase" id="RU364038"/>
    </source>
</evidence>
<dbReference type="PANTHER" id="PTHR35272">
    <property type="entry name" value="THIOL:DISULFIDE INTERCHANGE PROTEIN DSBC-RELATED"/>
    <property type="match status" value="1"/>
</dbReference>
<name>A0ABY7AQD7_9ALTE</name>
<dbReference type="InterPro" id="IPR033954">
    <property type="entry name" value="DiS-bond_Isoase_DsbC/G"/>
</dbReference>
<accession>A0ABY7AQD7</accession>
<dbReference type="EMBL" id="CP109965">
    <property type="protein sequence ID" value="WAJ71346.1"/>
    <property type="molecule type" value="Genomic_DNA"/>
</dbReference>
<dbReference type="Pfam" id="PF10411">
    <property type="entry name" value="DsbC_N"/>
    <property type="match status" value="1"/>
</dbReference>
<evidence type="ECO:0000256" key="4">
    <source>
        <dbReference type="ARBA" id="ARBA00022764"/>
    </source>
</evidence>
<keyword evidence="5" id="KW-1015">Disulfide bond</keyword>
<keyword evidence="4 7" id="KW-0574">Periplasm</keyword>
<proteinExistence type="inferred from homology"/>
<keyword evidence="6 7" id="KW-0676">Redox-active center</keyword>
<keyword evidence="3 7" id="KW-0732">Signal</keyword>
<comment type="function">
    <text evidence="7">Required for disulfide bond formation in some periplasmic proteins. Acts by transferring its disulfide bond to other proteins and is reduced in the process.</text>
</comment>
<dbReference type="Gene3D" id="3.40.30.10">
    <property type="entry name" value="Glutaredoxin"/>
    <property type="match status" value="1"/>
</dbReference>
<dbReference type="InterPro" id="IPR051470">
    <property type="entry name" value="Thiol:disulfide_interchange"/>
</dbReference>
<evidence type="ECO:0000256" key="1">
    <source>
        <dbReference type="ARBA" id="ARBA00004418"/>
    </source>
</evidence>